<reference evidence="1 2" key="1">
    <citation type="journal article" date="2023" name="PLoS ONE">
        <title>Complete genome assembly of Hawai'i environmental nontuberculous mycobacteria reveals unexpected co-isolation with methylobacteria.</title>
        <authorList>
            <person name="Hendrix J."/>
            <person name="Epperson L.E."/>
            <person name="Tong E.I."/>
            <person name="Chan Y.L."/>
            <person name="Hasan N.A."/>
            <person name="Dawrs S.N."/>
            <person name="Norton G.J."/>
            <person name="Virdi R."/>
            <person name="Crooks J.L."/>
            <person name="Chan E.D."/>
            <person name="Honda J.R."/>
            <person name="Strong M."/>
        </authorList>
    </citation>
    <scope>NUCLEOTIDE SEQUENCE [LARGE SCALE GENOMIC DNA]</scope>
    <source>
        <strain evidence="1 2">NJH_HI04-1</strain>
    </source>
</reference>
<protein>
    <recommendedName>
        <fullName evidence="3">HEPN domain-containing protein</fullName>
    </recommendedName>
</protein>
<evidence type="ECO:0000313" key="2">
    <source>
        <dbReference type="Proteomes" id="UP001407347"/>
    </source>
</evidence>
<organism evidence="1 2">
    <name type="scientific">Methylobacterium ajmalii</name>
    <dbReference type="NCBI Taxonomy" id="2738439"/>
    <lineage>
        <taxon>Bacteria</taxon>
        <taxon>Pseudomonadati</taxon>
        <taxon>Pseudomonadota</taxon>
        <taxon>Alphaproteobacteria</taxon>
        <taxon>Hyphomicrobiales</taxon>
        <taxon>Methylobacteriaceae</taxon>
        <taxon>Methylobacterium</taxon>
    </lineage>
</organism>
<dbReference type="EMBL" id="JAQYXP010000003">
    <property type="protein sequence ID" value="MEN3236973.1"/>
    <property type="molecule type" value="Genomic_DNA"/>
</dbReference>
<dbReference type="RefSeq" id="WP_053081685.1">
    <property type="nucleotide sequence ID" value="NZ_JAQYXP010000003.1"/>
</dbReference>
<proteinExistence type="predicted"/>
<evidence type="ECO:0000313" key="1">
    <source>
        <dbReference type="EMBL" id="MEN3236973.1"/>
    </source>
</evidence>
<name>A0ABU9ZZH7_9HYPH</name>
<keyword evidence="2" id="KW-1185">Reference proteome</keyword>
<dbReference type="Proteomes" id="UP001407347">
    <property type="component" value="Unassembled WGS sequence"/>
</dbReference>
<accession>A0ABU9ZZH7</accession>
<comment type="caution">
    <text evidence="1">The sequence shown here is derived from an EMBL/GenBank/DDBJ whole genome shotgun (WGS) entry which is preliminary data.</text>
</comment>
<gene>
    <name evidence="1" type="ORF">PUR29_26030</name>
</gene>
<sequence>MKDDRLRTPVDDPYLISLGRSAYCFASLEWNAVCCCARMQDGYLDTVALKTAGTIADDLLRLSGELAEAALGAECVAAATEFKRLVRLRNGIVHAYPATVPGGAQRLLRHGKPWTPEEIDDAADAYTACSLTLNALLYGGLADV</sequence>
<evidence type="ECO:0008006" key="3">
    <source>
        <dbReference type="Google" id="ProtNLM"/>
    </source>
</evidence>